<feature type="domain" description="Lipoyl-binding" evidence="1">
    <location>
        <begin position="54"/>
        <end position="108"/>
    </location>
</feature>
<evidence type="ECO:0000259" key="1">
    <source>
        <dbReference type="Pfam" id="PF00364"/>
    </source>
</evidence>
<dbReference type="Pfam" id="PF00364">
    <property type="entry name" value="Biotin_lipoyl"/>
    <property type="match status" value="1"/>
</dbReference>
<gene>
    <name evidence="2" type="ORF">AALM99_00345</name>
</gene>
<dbReference type="InterPro" id="IPR011053">
    <property type="entry name" value="Single_hybrid_motif"/>
</dbReference>
<evidence type="ECO:0000313" key="2">
    <source>
        <dbReference type="EMBL" id="MEY8536894.1"/>
    </source>
</evidence>
<dbReference type="InterPro" id="IPR000089">
    <property type="entry name" value="Biotin_lipoyl"/>
</dbReference>
<dbReference type="RefSeq" id="WP_251420602.1">
    <property type="nucleotide sequence ID" value="NZ_BAAFQO010000002.1"/>
</dbReference>
<reference evidence="2 3" key="1">
    <citation type="submission" date="2024-03" db="EMBL/GenBank/DDBJ databases">
        <title>Mouse gut bacterial collection (mGBC) of GemPharmatech.</title>
        <authorList>
            <person name="He Y."/>
            <person name="Dong L."/>
            <person name="Wu D."/>
            <person name="Gao X."/>
            <person name="Lin Z."/>
        </authorList>
    </citation>
    <scope>NUCLEOTIDE SEQUENCE [LARGE SCALE GENOMIC DNA]</scope>
    <source>
        <strain evidence="2 3">20-218</strain>
    </source>
</reference>
<dbReference type="SUPFAM" id="SSF51230">
    <property type="entry name" value="Single hybrid motif"/>
    <property type="match status" value="1"/>
</dbReference>
<accession>A0ABV4D5D1</accession>
<name>A0ABV4D5D1_9LACT</name>
<comment type="caution">
    <text evidence="2">The sequence shown here is derived from an EMBL/GenBank/DDBJ whole genome shotgun (WGS) entry which is preliminary data.</text>
</comment>
<dbReference type="Proteomes" id="UP001565242">
    <property type="component" value="Unassembled WGS sequence"/>
</dbReference>
<organism evidence="2 3">
    <name type="scientific">Lactococcus muris</name>
    <dbReference type="NCBI Taxonomy" id="2941330"/>
    <lineage>
        <taxon>Bacteria</taxon>
        <taxon>Bacillati</taxon>
        <taxon>Bacillota</taxon>
        <taxon>Bacilli</taxon>
        <taxon>Lactobacillales</taxon>
        <taxon>Streptococcaceae</taxon>
        <taxon>Lactococcus</taxon>
    </lineage>
</organism>
<dbReference type="Gene3D" id="2.40.50.100">
    <property type="match status" value="1"/>
</dbReference>
<dbReference type="EMBL" id="JBCLSQ010000001">
    <property type="protein sequence ID" value="MEY8536894.1"/>
    <property type="molecule type" value="Genomic_DNA"/>
</dbReference>
<protein>
    <submittedName>
        <fullName evidence="2">Biotin/lipoyl-containing protein</fullName>
    </submittedName>
</protein>
<keyword evidence="3" id="KW-1185">Reference proteome</keyword>
<proteinExistence type="predicted"/>
<evidence type="ECO:0000313" key="3">
    <source>
        <dbReference type="Proteomes" id="UP001565242"/>
    </source>
</evidence>
<sequence>MKDKHSDFIQENILHELSPLIFTSNRVSVLYKETQLVNCRIYLSKLVGVVHFSSNLSEGTTFIQGNILLSIEELRILNEVYMEQEGKVEAIYVKDNQFVMYGTPLILIRTT</sequence>